<feature type="compositionally biased region" description="Basic and acidic residues" evidence="1">
    <location>
        <begin position="33"/>
        <end position="43"/>
    </location>
</feature>
<accession>A0ABU7DVG3</accession>
<comment type="caution">
    <text evidence="2">The sequence shown here is derived from an EMBL/GenBank/DDBJ whole genome shotgun (WGS) entry which is preliminary data.</text>
</comment>
<organism evidence="2 3">
    <name type="scientific">Characodon lateralis</name>
    <dbReference type="NCBI Taxonomy" id="208331"/>
    <lineage>
        <taxon>Eukaryota</taxon>
        <taxon>Metazoa</taxon>
        <taxon>Chordata</taxon>
        <taxon>Craniata</taxon>
        <taxon>Vertebrata</taxon>
        <taxon>Euteleostomi</taxon>
        <taxon>Actinopterygii</taxon>
        <taxon>Neopterygii</taxon>
        <taxon>Teleostei</taxon>
        <taxon>Neoteleostei</taxon>
        <taxon>Acanthomorphata</taxon>
        <taxon>Ovalentaria</taxon>
        <taxon>Atherinomorphae</taxon>
        <taxon>Cyprinodontiformes</taxon>
        <taxon>Goodeidae</taxon>
        <taxon>Characodon</taxon>
    </lineage>
</organism>
<gene>
    <name evidence="2" type="ORF">CHARACLAT_030271</name>
</gene>
<evidence type="ECO:0000313" key="3">
    <source>
        <dbReference type="Proteomes" id="UP001352852"/>
    </source>
</evidence>
<evidence type="ECO:0000313" key="2">
    <source>
        <dbReference type="EMBL" id="MED6279027.1"/>
    </source>
</evidence>
<proteinExistence type="predicted"/>
<reference evidence="2 3" key="1">
    <citation type="submission" date="2021-06" db="EMBL/GenBank/DDBJ databases">
        <authorList>
            <person name="Palmer J.M."/>
        </authorList>
    </citation>
    <scope>NUCLEOTIDE SEQUENCE [LARGE SCALE GENOMIC DNA]</scope>
    <source>
        <strain evidence="2 3">CL_MEX2019</strain>
        <tissue evidence="2">Muscle</tissue>
    </source>
</reference>
<keyword evidence="3" id="KW-1185">Reference proteome</keyword>
<dbReference type="Proteomes" id="UP001352852">
    <property type="component" value="Unassembled WGS sequence"/>
</dbReference>
<evidence type="ECO:0000256" key="1">
    <source>
        <dbReference type="SAM" id="MobiDB-lite"/>
    </source>
</evidence>
<sequence>MPEDRTLGGFRSLQQQLRSAPRSVELSENVQHNVEKNPGKEKNPGLNNLNRDSFSQHMKVHRGITLEHAWIQTDHTTNVNEEMSGFPVPLTTFYHCGDFVEMEKKNGFEFFDQICFDFKMIFDAFSFLVG</sequence>
<protein>
    <submittedName>
        <fullName evidence="2">Uncharacterized protein</fullName>
    </submittedName>
</protein>
<dbReference type="EMBL" id="JAHUTJ010037288">
    <property type="protein sequence ID" value="MED6279027.1"/>
    <property type="molecule type" value="Genomic_DNA"/>
</dbReference>
<name>A0ABU7DVG3_9TELE</name>
<feature type="region of interest" description="Disordered" evidence="1">
    <location>
        <begin position="1"/>
        <end position="52"/>
    </location>
</feature>